<dbReference type="RefSeq" id="WP_160165209.1">
    <property type="nucleotide sequence ID" value="NZ_CP053627.1"/>
</dbReference>
<evidence type="ECO:0000313" key="1">
    <source>
        <dbReference type="EMBL" id="MCD8472257.1"/>
    </source>
</evidence>
<dbReference type="GeneID" id="68901273"/>
<reference evidence="1" key="1">
    <citation type="submission" date="2021-11" db="EMBL/GenBank/DDBJ databases">
        <title>Genome sequence of Xylella taiwanensis PLS432.</title>
        <authorList>
            <person name="Weng L.-W."/>
            <person name="Su C.-C."/>
            <person name="Tsai C.-W."/>
            <person name="Kuo C.-H."/>
        </authorList>
    </citation>
    <scope>NUCLEOTIDE SEQUENCE</scope>
    <source>
        <strain evidence="1">PLS432</strain>
    </source>
</reference>
<evidence type="ECO:0000313" key="2">
    <source>
        <dbReference type="Proteomes" id="UP001430701"/>
    </source>
</evidence>
<accession>A0ABS8TQS3</accession>
<proteinExistence type="predicted"/>
<comment type="caution">
    <text evidence="1">The sequence shown here is derived from an EMBL/GenBank/DDBJ whole genome shotgun (WGS) entry which is preliminary data.</text>
</comment>
<gene>
    <name evidence="1" type="ORF">LPH55_01925</name>
</gene>
<dbReference type="Proteomes" id="UP001430701">
    <property type="component" value="Unassembled WGS sequence"/>
</dbReference>
<sequence length="54" mass="6077">MFVTVLEVCNAVKSRQVLVCAEDGIWHFYEQMYLLGMPLVIGDQGVLGIERAAY</sequence>
<keyword evidence="2" id="KW-1185">Reference proteome</keyword>
<protein>
    <submittedName>
        <fullName evidence="1">Uncharacterized protein</fullName>
    </submittedName>
</protein>
<name>A0ABS8TQS3_9GAMM</name>
<dbReference type="EMBL" id="JAJPPU010000001">
    <property type="protein sequence ID" value="MCD8472257.1"/>
    <property type="molecule type" value="Genomic_DNA"/>
</dbReference>
<organism evidence="1 2">
    <name type="scientific">Xylella taiwanensis</name>
    <dbReference type="NCBI Taxonomy" id="1444770"/>
    <lineage>
        <taxon>Bacteria</taxon>
        <taxon>Pseudomonadati</taxon>
        <taxon>Pseudomonadota</taxon>
        <taxon>Gammaproteobacteria</taxon>
        <taxon>Lysobacterales</taxon>
        <taxon>Lysobacteraceae</taxon>
        <taxon>Xylella</taxon>
    </lineage>
</organism>